<dbReference type="InterPro" id="IPR050300">
    <property type="entry name" value="GDXG_lipolytic_enzyme"/>
</dbReference>
<dbReference type="InterPro" id="IPR013094">
    <property type="entry name" value="AB_hydrolase_3"/>
</dbReference>
<dbReference type="EMBL" id="FZOH01000003">
    <property type="protein sequence ID" value="SNS22116.1"/>
    <property type="molecule type" value="Genomic_DNA"/>
</dbReference>
<evidence type="ECO:0000313" key="5">
    <source>
        <dbReference type="Proteomes" id="UP000198386"/>
    </source>
</evidence>
<feature type="compositionally biased region" description="Low complexity" evidence="2">
    <location>
        <begin position="1"/>
        <end position="13"/>
    </location>
</feature>
<gene>
    <name evidence="4" type="ORF">SAMN04488107_1755</name>
</gene>
<dbReference type="GO" id="GO:0016787">
    <property type="term" value="F:hydrolase activity"/>
    <property type="evidence" value="ECO:0007669"/>
    <property type="project" value="UniProtKB-KW"/>
</dbReference>
<dbReference type="Gene3D" id="3.40.50.1820">
    <property type="entry name" value="alpha/beta hydrolase"/>
    <property type="match status" value="1"/>
</dbReference>
<keyword evidence="5" id="KW-1185">Reference proteome</keyword>
<evidence type="ECO:0000313" key="4">
    <source>
        <dbReference type="EMBL" id="SNS22116.1"/>
    </source>
</evidence>
<accession>A0A239CPF0</accession>
<feature type="region of interest" description="Disordered" evidence="2">
    <location>
        <begin position="1"/>
        <end position="32"/>
    </location>
</feature>
<proteinExistence type="predicted"/>
<evidence type="ECO:0000256" key="1">
    <source>
        <dbReference type="ARBA" id="ARBA00022801"/>
    </source>
</evidence>
<dbReference type="Proteomes" id="UP000198386">
    <property type="component" value="Unassembled WGS sequence"/>
</dbReference>
<dbReference type="Pfam" id="PF07859">
    <property type="entry name" value="Abhydrolase_3"/>
    <property type="match status" value="1"/>
</dbReference>
<keyword evidence="1" id="KW-0378">Hydrolase</keyword>
<dbReference type="SUPFAM" id="SSF53474">
    <property type="entry name" value="alpha/beta-Hydrolases"/>
    <property type="match status" value="1"/>
</dbReference>
<sequence length="373" mass="40164">MTTTSEPTTGTATPQPGRLGDPAAEYRTDDRADRRLREALARYGLDAPAAPPPFPRHAPLEDRLAFVRGAHDAFEQLYAAVAAEETHRDDVTRTTHTAPGREGTGIPLYVFRPAGTEGRPLPGLVYLHGGGMTILDCANRLHTRWCEDLAATGLVVVAVDFRNAVSTDGHAPFPAGLHDCADALTWLDAHRDEIGATSLVLQGESGGANLCLASALLAKREGRLAAIAGVYAMVPYISGGYGWDDDAKRAELPSLVENEGWFLNTLMMDLLVSAYDPADEHRRDPLAWPYFATVEDLTGMPPHVVTVNELDPLRDEGIAYYRRLQAAGVRATGRVNLGLTHAGELIFKTAVGDVYDATIADICRFARSLAPAG</sequence>
<organism evidence="4 5">
    <name type="scientific">Geodermatophilus saharensis</name>
    <dbReference type="NCBI Taxonomy" id="1137994"/>
    <lineage>
        <taxon>Bacteria</taxon>
        <taxon>Bacillati</taxon>
        <taxon>Actinomycetota</taxon>
        <taxon>Actinomycetes</taxon>
        <taxon>Geodermatophilales</taxon>
        <taxon>Geodermatophilaceae</taxon>
        <taxon>Geodermatophilus</taxon>
    </lineage>
</organism>
<dbReference type="RefSeq" id="WP_089403518.1">
    <property type="nucleotide sequence ID" value="NZ_FZOH01000003.1"/>
</dbReference>
<dbReference type="PANTHER" id="PTHR48081:SF8">
    <property type="entry name" value="ALPHA_BETA HYDROLASE FOLD-3 DOMAIN-CONTAINING PROTEIN-RELATED"/>
    <property type="match status" value="1"/>
</dbReference>
<protein>
    <submittedName>
        <fullName evidence="4">Acetyl esterase/lipase</fullName>
    </submittedName>
</protein>
<name>A0A239CPF0_9ACTN</name>
<feature type="domain" description="Alpha/beta hydrolase fold-3" evidence="3">
    <location>
        <begin position="124"/>
        <end position="342"/>
    </location>
</feature>
<reference evidence="5" key="1">
    <citation type="submission" date="2017-06" db="EMBL/GenBank/DDBJ databases">
        <authorList>
            <person name="Varghese N."/>
            <person name="Submissions S."/>
        </authorList>
    </citation>
    <scope>NUCLEOTIDE SEQUENCE [LARGE SCALE GENOMIC DNA]</scope>
    <source>
        <strain evidence="5">DSM 45423</strain>
    </source>
</reference>
<dbReference type="AlphaFoldDB" id="A0A239CPF0"/>
<evidence type="ECO:0000256" key="2">
    <source>
        <dbReference type="SAM" id="MobiDB-lite"/>
    </source>
</evidence>
<evidence type="ECO:0000259" key="3">
    <source>
        <dbReference type="Pfam" id="PF07859"/>
    </source>
</evidence>
<dbReference type="InterPro" id="IPR029058">
    <property type="entry name" value="AB_hydrolase_fold"/>
</dbReference>
<dbReference type="PANTHER" id="PTHR48081">
    <property type="entry name" value="AB HYDROLASE SUPERFAMILY PROTEIN C4A8.06C"/>
    <property type="match status" value="1"/>
</dbReference>